<evidence type="ECO:0000313" key="3">
    <source>
        <dbReference type="Proteomes" id="UP000292452"/>
    </source>
</evidence>
<gene>
    <name evidence="2" type="ORF">EYS09_12580</name>
</gene>
<protein>
    <submittedName>
        <fullName evidence="2">Uncharacterized protein</fullName>
    </submittedName>
</protein>
<dbReference type="Proteomes" id="UP000292452">
    <property type="component" value="Unassembled WGS sequence"/>
</dbReference>
<keyword evidence="1" id="KW-0812">Transmembrane</keyword>
<comment type="caution">
    <text evidence="2">The sequence shown here is derived from an EMBL/GenBank/DDBJ whole genome shotgun (WGS) entry which is preliminary data.</text>
</comment>
<dbReference type="RefSeq" id="WP_131123268.1">
    <property type="nucleotide sequence ID" value="NZ_SIXH01000085.1"/>
</dbReference>
<accession>A0A4Q9HVY2</accession>
<name>A0A4Q9HVY2_STRKA</name>
<keyword evidence="1" id="KW-0472">Membrane</keyword>
<keyword evidence="1" id="KW-1133">Transmembrane helix</keyword>
<proteinExistence type="predicted"/>
<evidence type="ECO:0000313" key="2">
    <source>
        <dbReference type="EMBL" id="TBO59346.1"/>
    </source>
</evidence>
<sequence length="602" mass="64394">MSRLDTIRTYFIERFFDLLTGNPRFAGLTEPAELFDAGGRFDVPATAAGFVRIPTATALRTRIIATTDPAKKQQLEQFLEVLEETLADFFGLLGTGSGIQDSVVGVAARCAPVVRHPDTQTYWPVDIGRYLGFDDGVLRGRLYGPGGSRPIGQNAFQVLFDNPVLWQTPADGDDPAGGRIPFTATIGIDTDVPPYPASPLTAGRLNLPAGDARLNPGRLSPMLFSEIKSPEAASRLNRHYNATAARGGRFVELRNNRVHADPVQEVRFPRNGGEPLMFVYHAFYPADDGARRLTDGSGSNREFHHLAVGLLMSRFPGGAGAGLAGLDGRTAEGLSGLLFVSTSPTTAKVVPVSHPSLTFVDDAGHESPDGLHPVVFANTLAVQGLQISAVEINTSQAMEGGKDALDYDPGSDWQWWAGLGSAAAVGALAGVAGGPVLAAIGAAIAVLVFLLAWLLKKLFGGDKNRKKQPTEGEPWPTADLVHQQYQSPGTQDIGPPGVVSQTGGGTPGRAYTLRNIPHFPGDNLYGLAFAGADTFKIIDDADRRETLAWRTFEGGVGYQFTRPAPGRSDASGTSLRNYFELFTQKYEELRTALDQVIYFGTA</sequence>
<dbReference type="AlphaFoldDB" id="A0A4Q9HVY2"/>
<organism evidence="2 3">
    <name type="scientific">Streptomyces kasugaensis</name>
    <dbReference type="NCBI Taxonomy" id="1946"/>
    <lineage>
        <taxon>Bacteria</taxon>
        <taxon>Bacillati</taxon>
        <taxon>Actinomycetota</taxon>
        <taxon>Actinomycetes</taxon>
        <taxon>Kitasatosporales</taxon>
        <taxon>Streptomycetaceae</taxon>
        <taxon>Streptomyces</taxon>
    </lineage>
</organism>
<dbReference type="EMBL" id="SIXH01000085">
    <property type="protein sequence ID" value="TBO59346.1"/>
    <property type="molecule type" value="Genomic_DNA"/>
</dbReference>
<evidence type="ECO:0000256" key="1">
    <source>
        <dbReference type="SAM" id="Phobius"/>
    </source>
</evidence>
<keyword evidence="3" id="KW-1185">Reference proteome</keyword>
<feature type="transmembrane region" description="Helical" evidence="1">
    <location>
        <begin position="436"/>
        <end position="455"/>
    </location>
</feature>
<reference evidence="2 3" key="1">
    <citation type="submission" date="2019-02" db="EMBL/GenBank/DDBJ databases">
        <title>Draft Genome Sequence of Streptomyces sp. AM-2504, identified by 16S rRNA comparative analysis as a Streptomyces Kasugaensis strain.</title>
        <authorList>
            <person name="Napolioni V."/>
            <person name="Giuliodori A.M."/>
            <person name="Spurio R."/>
            <person name="Fabbretti A."/>
        </authorList>
    </citation>
    <scope>NUCLEOTIDE SEQUENCE [LARGE SCALE GENOMIC DNA]</scope>
    <source>
        <strain evidence="2 3">AM-2504</strain>
    </source>
</reference>